<dbReference type="HAMAP" id="MF_00653">
    <property type="entry name" value="PQQ_syn_PqqB"/>
    <property type="match status" value="1"/>
</dbReference>
<organism evidence="8 9">
    <name type="scientific">Streptoalloteichus hindustanus</name>
    <dbReference type="NCBI Taxonomy" id="2017"/>
    <lineage>
        <taxon>Bacteria</taxon>
        <taxon>Bacillati</taxon>
        <taxon>Actinomycetota</taxon>
        <taxon>Actinomycetes</taxon>
        <taxon>Pseudonocardiales</taxon>
        <taxon>Pseudonocardiaceae</taxon>
        <taxon>Streptoalloteichus</taxon>
    </lineage>
</organism>
<dbReference type="OrthoDB" id="9778305at2"/>
<dbReference type="Pfam" id="PF12706">
    <property type="entry name" value="Lactamase_B_2"/>
    <property type="match status" value="1"/>
</dbReference>
<keyword evidence="4 6" id="KW-0813">Transport</keyword>
<comment type="pathway">
    <text evidence="1 6">Cofactor biosynthesis; pyrroloquinoline quinone biosynthesis.</text>
</comment>
<dbReference type="InterPro" id="IPR011842">
    <property type="entry name" value="PQQ_synth_PqqB"/>
</dbReference>
<dbReference type="Gene3D" id="3.60.15.10">
    <property type="entry name" value="Ribonuclease Z/Hydroxyacylglutathione hydrolase-like"/>
    <property type="match status" value="1"/>
</dbReference>
<dbReference type="RefSeq" id="WP_073488239.1">
    <property type="nucleotide sequence ID" value="NZ_FQVN01000010.1"/>
</dbReference>
<dbReference type="InterPro" id="IPR036866">
    <property type="entry name" value="RibonucZ/Hydroxyglut_hydro"/>
</dbReference>
<evidence type="ECO:0000313" key="8">
    <source>
        <dbReference type="EMBL" id="SHG55491.1"/>
    </source>
</evidence>
<feature type="domain" description="Metallo-beta-lactamase" evidence="7">
    <location>
        <begin position="49"/>
        <end position="264"/>
    </location>
</feature>
<dbReference type="STRING" id="2017.SAMN05444320_11027"/>
<evidence type="ECO:0000256" key="5">
    <source>
        <dbReference type="ARBA" id="ARBA00022905"/>
    </source>
</evidence>
<dbReference type="NCBIfam" id="TIGR02108">
    <property type="entry name" value="PQQ_syn_pqqB"/>
    <property type="match status" value="1"/>
</dbReference>
<evidence type="ECO:0000256" key="4">
    <source>
        <dbReference type="ARBA" id="ARBA00022448"/>
    </source>
</evidence>
<accession>A0A1M5KRV3</accession>
<gene>
    <name evidence="6" type="primary">pqqB</name>
    <name evidence="8" type="ORF">SAMN05444320_11027</name>
</gene>
<comment type="similarity">
    <text evidence="2 6">Belongs to the PqqB family.</text>
</comment>
<dbReference type="InterPro" id="IPR001279">
    <property type="entry name" value="Metallo-B-lactamas"/>
</dbReference>
<dbReference type="AlphaFoldDB" id="A0A1M5KRV3"/>
<evidence type="ECO:0000259" key="7">
    <source>
        <dbReference type="Pfam" id="PF12706"/>
    </source>
</evidence>
<evidence type="ECO:0000256" key="3">
    <source>
        <dbReference type="ARBA" id="ARBA00015084"/>
    </source>
</evidence>
<dbReference type="SUPFAM" id="SSF56281">
    <property type="entry name" value="Metallo-hydrolase/oxidoreductase"/>
    <property type="match status" value="1"/>
</dbReference>
<keyword evidence="9" id="KW-1185">Reference proteome</keyword>
<evidence type="ECO:0000256" key="6">
    <source>
        <dbReference type="HAMAP-Rule" id="MF_00653"/>
    </source>
</evidence>
<sequence length="298" mass="31510">MRVRLLGTAAGGGFPQWNCACALCVRAGKPGVPTRTQDSVAVSGDGRSWWLLNASPDLRAQILAAPELTAGPGPRETPLRGVLLTDAELDHALGVVMLREGIDLRIHGTAPVLDSVRGSFGGVLQHYNGVRWSLVEPDVGFELDGGLRVTAFSVGSKRPKYARESTVDGSWVVAYRVVDPRTGGALLYAPCLAEWPVAFDDLLPAVDCVLLDGTFFGPEEMSGATGARVGDQAQRAMGHLPVGGPDGTLHRLRGLSGSRRIYTHLNNTNPLLDAASPQRAEVAAAGVEILDDGTVLEF</sequence>
<protein>
    <recommendedName>
        <fullName evidence="3 6">Coenzyme PQQ synthesis protein B</fullName>
    </recommendedName>
    <alternativeName>
        <fullName evidence="6">Pyrroloquinoline quinone biosynthesis protein B</fullName>
    </alternativeName>
</protein>
<proteinExistence type="inferred from homology"/>
<evidence type="ECO:0000256" key="2">
    <source>
        <dbReference type="ARBA" id="ARBA00008481"/>
    </source>
</evidence>
<dbReference type="UniPathway" id="UPA00539"/>
<name>A0A1M5KRV3_STRHI</name>
<dbReference type="EMBL" id="FQVN01000010">
    <property type="protein sequence ID" value="SHG55491.1"/>
    <property type="molecule type" value="Genomic_DNA"/>
</dbReference>
<comment type="function">
    <text evidence="6">May be involved in the transport of PQQ or its precursor to the periplasm.</text>
</comment>
<keyword evidence="5 6" id="KW-0884">PQQ biosynthesis</keyword>
<dbReference type="Proteomes" id="UP000184501">
    <property type="component" value="Unassembled WGS sequence"/>
</dbReference>
<evidence type="ECO:0000313" key="9">
    <source>
        <dbReference type="Proteomes" id="UP000184501"/>
    </source>
</evidence>
<reference evidence="8 9" key="1">
    <citation type="submission" date="2016-11" db="EMBL/GenBank/DDBJ databases">
        <authorList>
            <person name="Jaros S."/>
            <person name="Januszkiewicz K."/>
            <person name="Wedrychowicz H."/>
        </authorList>
    </citation>
    <scope>NUCLEOTIDE SEQUENCE [LARGE SCALE GENOMIC DNA]</scope>
    <source>
        <strain evidence="8 9">DSM 44523</strain>
    </source>
</reference>
<evidence type="ECO:0000256" key="1">
    <source>
        <dbReference type="ARBA" id="ARBA00004886"/>
    </source>
</evidence>
<dbReference type="GO" id="GO:0018189">
    <property type="term" value="P:pyrroloquinoline quinone biosynthetic process"/>
    <property type="evidence" value="ECO:0007669"/>
    <property type="project" value="UniProtKB-UniRule"/>
</dbReference>